<gene>
    <name evidence="1" type="ORF">DXX94_05440</name>
</gene>
<protein>
    <submittedName>
        <fullName evidence="1">Uncharacterized protein</fullName>
    </submittedName>
</protein>
<comment type="caution">
    <text evidence="1">The sequence shown here is derived from an EMBL/GenBank/DDBJ whole genome shotgun (WGS) entry which is preliminary data.</text>
</comment>
<dbReference type="AlphaFoldDB" id="A0A3E0U0G9"/>
<name>A0A3E0U0G9_9GAMM</name>
<sequence>MLADELNVVHLNVSKHILNDMPCYKHLLKDVVHPTVEGAMYYASKIADYFNSNDVYSLVNPTHCFIDNLIEVSKSVTVRPIIELLPEYSKNIKFGRGNHELQYMPLEQGESVTIGAINDCSYLCGFTYLKGPDTSNINIISAEGRQTINGFDESCYYTRCSGAILNVYASSLTIESSGNRDSVMLLKGDCKNEDFKCYLGLAFFAKQNTVTMIDNLIERLTVIFGENIDR</sequence>
<dbReference type="EMBL" id="QUOT01000001">
    <property type="protein sequence ID" value="REL30190.1"/>
    <property type="molecule type" value="Genomic_DNA"/>
</dbReference>
<proteinExistence type="predicted"/>
<evidence type="ECO:0000313" key="1">
    <source>
        <dbReference type="EMBL" id="REL30190.1"/>
    </source>
</evidence>
<dbReference type="Proteomes" id="UP000256899">
    <property type="component" value="Unassembled WGS sequence"/>
</dbReference>
<reference evidence="2" key="1">
    <citation type="submission" date="2018-08" db="EMBL/GenBank/DDBJ databases">
        <title>Thalassotalea euphylliae genome.</title>
        <authorList>
            <person name="Summers S."/>
            <person name="Rice S.A."/>
            <person name="Freckelton M.L."/>
            <person name="Nedved B.T."/>
            <person name="Hadfield M.G."/>
        </authorList>
    </citation>
    <scope>NUCLEOTIDE SEQUENCE [LARGE SCALE GENOMIC DNA]</scope>
    <source>
        <strain evidence="2">H3</strain>
    </source>
</reference>
<accession>A0A3E0U0G9</accession>
<keyword evidence="2" id="KW-1185">Reference proteome</keyword>
<organism evidence="1 2">
    <name type="scientific">Thalassotalea euphylliae</name>
    <dbReference type="NCBI Taxonomy" id="1655234"/>
    <lineage>
        <taxon>Bacteria</taxon>
        <taxon>Pseudomonadati</taxon>
        <taxon>Pseudomonadota</taxon>
        <taxon>Gammaproteobacteria</taxon>
        <taxon>Alteromonadales</taxon>
        <taxon>Colwelliaceae</taxon>
        <taxon>Thalassotalea</taxon>
    </lineage>
</organism>
<evidence type="ECO:0000313" key="2">
    <source>
        <dbReference type="Proteomes" id="UP000256899"/>
    </source>
</evidence>